<dbReference type="GO" id="GO:0016301">
    <property type="term" value="F:kinase activity"/>
    <property type="evidence" value="ECO:0007669"/>
    <property type="project" value="UniProtKB-KW"/>
</dbReference>
<dbReference type="AlphaFoldDB" id="A0A2P7QIC8"/>
<evidence type="ECO:0000259" key="7">
    <source>
        <dbReference type="PROSITE" id="PS50109"/>
    </source>
</evidence>
<feature type="domain" description="Phytochrome chromophore attachment site" evidence="6">
    <location>
        <begin position="138"/>
        <end position="286"/>
    </location>
</feature>
<sequence>MAELPASDLTICDREPIHIPGAIQPHGLLIVLDQSGAIVGCAGDFDRHLGRSGTPLGLPVEQLLGADIRRRLAGTGHRGILEAQDGSSLDVTTHHQGPSLIVELEPIDTAPPSAAEALARVQDAARSIAAAHTPIAACQAAAATVQQVTGYDRVMVYRFLGDGAGRVIAEALSDPSQTLLHQHFPATDIPQQARALYVRNRIRLIPDIAYTPAPLIGDAGVIDMSDCILRSVSPIHLQYLRNMGVAASASVSIVVDDKLWGLIACHANAPRAIPHEARQLCCLVAELLATDIARRADAASHAQALRYARRREELVPLLLDMDSIEAALDASIPDVAALLPCDGAAVWSDGTITVTGSAPDEAAVSALVQWLLRRDAPVFASSSLRESYPPAEAFAGAASGLAASVVRREPGLVLMWFRAEQVEAVNWAGNPHKAVEGPAGMLTPRKSFDLWRETVRGRSAPWTDTEIEAARRFGEAVCDLARQKNLADLNRQLRTAVSARDEIIDKKDLLMREVHHRVQNSLQLVTSMLHIQAADVDDEAIRHQFELARQRVMAVAMAHRRLWRADEADTINLDTFLEEIGESLVESWGPAWESQLVVRVAPVRVATGDAVILALLVTELLTNAVKHAYDGAIGPLELRAEQKSEGGGLEVSVCDRGKGFAGAEKAGSFGSRLTRGLVRQLKGRIDFHDNGPGTRATLTLPDRVV</sequence>
<organism evidence="8 9">
    <name type="scientific">Allosphingosinicella deserti</name>
    <dbReference type="NCBI Taxonomy" id="2116704"/>
    <lineage>
        <taxon>Bacteria</taxon>
        <taxon>Pseudomonadati</taxon>
        <taxon>Pseudomonadota</taxon>
        <taxon>Alphaproteobacteria</taxon>
        <taxon>Sphingomonadales</taxon>
        <taxon>Sphingomonadaceae</taxon>
        <taxon>Allosphingosinicella</taxon>
    </lineage>
</organism>
<evidence type="ECO:0000256" key="3">
    <source>
        <dbReference type="ARBA" id="ARBA00022606"/>
    </source>
</evidence>
<name>A0A2P7QIC8_9SPHN</name>
<evidence type="ECO:0000256" key="4">
    <source>
        <dbReference type="ARBA" id="ARBA00022991"/>
    </source>
</evidence>
<dbReference type="InterPro" id="IPR035965">
    <property type="entry name" value="PAS-like_dom_sf"/>
</dbReference>
<keyword evidence="4" id="KW-0157">Chromophore</keyword>
<dbReference type="SMART" id="SM00387">
    <property type="entry name" value="HATPase_c"/>
    <property type="match status" value="1"/>
</dbReference>
<evidence type="ECO:0000256" key="2">
    <source>
        <dbReference type="ARBA" id="ARBA00022543"/>
    </source>
</evidence>
<dbReference type="PANTHER" id="PTHR43065">
    <property type="entry name" value="SENSOR HISTIDINE KINASE"/>
    <property type="match status" value="1"/>
</dbReference>
<dbReference type="InterPro" id="IPR043150">
    <property type="entry name" value="Phytochrome_PHY_sf"/>
</dbReference>
<evidence type="ECO:0000256" key="5">
    <source>
        <dbReference type="ARBA" id="ARBA00023170"/>
    </source>
</evidence>
<keyword evidence="2" id="KW-0600">Photoreceptor protein</keyword>
<gene>
    <name evidence="8" type="ORF">C7I55_21980</name>
</gene>
<dbReference type="PRINTS" id="PR01033">
    <property type="entry name" value="PHYTOCHROME"/>
</dbReference>
<reference evidence="8 9" key="1">
    <citation type="submission" date="2018-03" db="EMBL/GenBank/DDBJ databases">
        <title>The draft genome of Sphingosinicella sp. GL-C-18.</title>
        <authorList>
            <person name="Liu L."/>
            <person name="Li L."/>
            <person name="Liang L."/>
            <person name="Zhang X."/>
            <person name="Wang T."/>
        </authorList>
    </citation>
    <scope>NUCLEOTIDE SEQUENCE [LARGE SCALE GENOMIC DNA]</scope>
    <source>
        <strain evidence="8 9">GL-C-18</strain>
    </source>
</reference>
<dbReference type="Gene3D" id="3.30.450.270">
    <property type="match status" value="1"/>
</dbReference>
<dbReference type="InterPro" id="IPR005467">
    <property type="entry name" value="His_kinase_dom"/>
</dbReference>
<dbReference type="InterPro" id="IPR036890">
    <property type="entry name" value="HATPase_C_sf"/>
</dbReference>
<evidence type="ECO:0000259" key="6">
    <source>
        <dbReference type="PROSITE" id="PS50046"/>
    </source>
</evidence>
<dbReference type="InterPro" id="IPR013654">
    <property type="entry name" value="PAS_2"/>
</dbReference>
<proteinExistence type="inferred from homology"/>
<dbReference type="EMBL" id="PXYI01000008">
    <property type="protein sequence ID" value="PSJ37728.1"/>
    <property type="molecule type" value="Genomic_DNA"/>
</dbReference>
<dbReference type="OrthoDB" id="9760752at2"/>
<dbReference type="SUPFAM" id="SSF55781">
    <property type="entry name" value="GAF domain-like"/>
    <property type="match status" value="2"/>
</dbReference>
<dbReference type="GO" id="GO:0009881">
    <property type="term" value="F:photoreceptor activity"/>
    <property type="evidence" value="ECO:0007669"/>
    <property type="project" value="UniProtKB-KW"/>
</dbReference>
<evidence type="ECO:0000313" key="8">
    <source>
        <dbReference type="EMBL" id="PSJ37728.1"/>
    </source>
</evidence>
<dbReference type="PROSITE" id="PS50109">
    <property type="entry name" value="HIS_KIN"/>
    <property type="match status" value="1"/>
</dbReference>
<dbReference type="SMART" id="SM00065">
    <property type="entry name" value="GAF"/>
    <property type="match status" value="1"/>
</dbReference>
<keyword evidence="3" id="KW-0716">Sensory transduction</keyword>
<dbReference type="InterPro" id="IPR016132">
    <property type="entry name" value="Phyto_chromo_attachment"/>
</dbReference>
<dbReference type="PROSITE" id="PS50046">
    <property type="entry name" value="PHYTOCHROME_2"/>
    <property type="match status" value="1"/>
</dbReference>
<keyword evidence="9" id="KW-1185">Reference proteome</keyword>
<keyword evidence="8" id="KW-0808">Transferase</keyword>
<dbReference type="Pfam" id="PF08446">
    <property type="entry name" value="PAS_2"/>
    <property type="match status" value="1"/>
</dbReference>
<dbReference type="SUPFAM" id="SSF55785">
    <property type="entry name" value="PYP-like sensor domain (PAS domain)"/>
    <property type="match status" value="1"/>
</dbReference>
<dbReference type="SUPFAM" id="SSF55874">
    <property type="entry name" value="ATPase domain of HSP90 chaperone/DNA topoisomerase II/histidine kinase"/>
    <property type="match status" value="1"/>
</dbReference>
<dbReference type="Pfam" id="PF01590">
    <property type="entry name" value="GAF"/>
    <property type="match status" value="1"/>
</dbReference>
<dbReference type="InterPro" id="IPR003594">
    <property type="entry name" value="HATPase_dom"/>
</dbReference>
<dbReference type="Pfam" id="PF07568">
    <property type="entry name" value="HisKA_2"/>
    <property type="match status" value="1"/>
</dbReference>
<dbReference type="Gene3D" id="3.30.450.40">
    <property type="match status" value="1"/>
</dbReference>
<dbReference type="Pfam" id="PF00360">
    <property type="entry name" value="PHY"/>
    <property type="match status" value="1"/>
</dbReference>
<dbReference type="InterPro" id="IPR013515">
    <property type="entry name" value="Phytochrome_cen-reg"/>
</dbReference>
<dbReference type="GO" id="GO:0009584">
    <property type="term" value="P:detection of visible light"/>
    <property type="evidence" value="ECO:0007669"/>
    <property type="project" value="InterPro"/>
</dbReference>
<dbReference type="Gene3D" id="3.30.450.20">
    <property type="entry name" value="PAS domain"/>
    <property type="match status" value="1"/>
</dbReference>
<feature type="domain" description="Histidine kinase" evidence="7">
    <location>
        <begin position="513"/>
        <end position="704"/>
    </location>
</feature>
<evidence type="ECO:0000256" key="1">
    <source>
        <dbReference type="ARBA" id="ARBA00006402"/>
    </source>
</evidence>
<dbReference type="InterPro" id="IPR029016">
    <property type="entry name" value="GAF-like_dom_sf"/>
</dbReference>
<dbReference type="InterPro" id="IPR003018">
    <property type="entry name" value="GAF"/>
</dbReference>
<dbReference type="GO" id="GO:0006355">
    <property type="term" value="P:regulation of DNA-templated transcription"/>
    <property type="evidence" value="ECO:0007669"/>
    <property type="project" value="InterPro"/>
</dbReference>
<accession>A0A2P7QIC8</accession>
<protein>
    <submittedName>
        <fullName evidence="8">Histidine kinase</fullName>
    </submittedName>
</protein>
<dbReference type="InterPro" id="IPR011495">
    <property type="entry name" value="Sig_transdc_His_kin_sub2_dim/P"/>
</dbReference>
<dbReference type="InterPro" id="IPR001294">
    <property type="entry name" value="Phytochrome"/>
</dbReference>
<dbReference type="Gene3D" id="3.30.565.10">
    <property type="entry name" value="Histidine kinase-like ATPase, C-terminal domain"/>
    <property type="match status" value="1"/>
</dbReference>
<dbReference type="RefSeq" id="WP_106515172.1">
    <property type="nucleotide sequence ID" value="NZ_PXYI01000008.1"/>
</dbReference>
<comment type="similarity">
    <text evidence="1">In the N-terminal section; belongs to the phytochrome family.</text>
</comment>
<keyword evidence="8" id="KW-0418">Kinase</keyword>
<dbReference type="Pfam" id="PF02518">
    <property type="entry name" value="HATPase_c"/>
    <property type="match status" value="1"/>
</dbReference>
<dbReference type="Proteomes" id="UP000241167">
    <property type="component" value="Unassembled WGS sequence"/>
</dbReference>
<keyword evidence="5" id="KW-0675">Receptor</keyword>
<comment type="caution">
    <text evidence="8">The sequence shown here is derived from an EMBL/GenBank/DDBJ whole genome shotgun (WGS) entry which is preliminary data.</text>
</comment>
<evidence type="ECO:0000313" key="9">
    <source>
        <dbReference type="Proteomes" id="UP000241167"/>
    </source>
</evidence>